<feature type="transmembrane region" description="Helical" evidence="1">
    <location>
        <begin position="6"/>
        <end position="25"/>
    </location>
</feature>
<sequence length="33" mass="3640">MEKSSMVLPLKIVIVNIPIGSLLIVNREHPNGK</sequence>
<evidence type="ECO:0000313" key="2">
    <source>
        <dbReference type="EMBL" id="ACE85500.1"/>
    </source>
</evidence>
<keyword evidence="3" id="KW-1185">Reference proteome</keyword>
<dbReference type="HOGENOM" id="CLU_3381180_0_0_6"/>
<accession>B3PJ28</accession>
<dbReference type="EMBL" id="CP000934">
    <property type="protein sequence ID" value="ACE85500.1"/>
    <property type="molecule type" value="Genomic_DNA"/>
</dbReference>
<keyword evidence="1" id="KW-1133">Transmembrane helix</keyword>
<evidence type="ECO:0000313" key="3">
    <source>
        <dbReference type="Proteomes" id="UP000001036"/>
    </source>
</evidence>
<name>B3PJ28_CELJU</name>
<dbReference type="AlphaFoldDB" id="B3PJ28"/>
<keyword evidence="1" id="KW-0812">Transmembrane</keyword>
<protein>
    <submittedName>
        <fullName evidence="2">Uncharacterized protein</fullName>
    </submittedName>
</protein>
<organism evidence="2 3">
    <name type="scientific">Cellvibrio japonicus (strain Ueda107)</name>
    <name type="common">Pseudomonas fluorescens subsp. cellulosa</name>
    <dbReference type="NCBI Taxonomy" id="498211"/>
    <lineage>
        <taxon>Bacteria</taxon>
        <taxon>Pseudomonadati</taxon>
        <taxon>Pseudomonadota</taxon>
        <taxon>Gammaproteobacteria</taxon>
        <taxon>Cellvibrionales</taxon>
        <taxon>Cellvibrionaceae</taxon>
        <taxon>Cellvibrio</taxon>
    </lineage>
</organism>
<gene>
    <name evidence="2" type="ordered locus">CJA_0539</name>
</gene>
<evidence type="ECO:0000256" key="1">
    <source>
        <dbReference type="SAM" id="Phobius"/>
    </source>
</evidence>
<reference evidence="2 3" key="1">
    <citation type="journal article" date="2008" name="J. Bacteriol.">
        <title>Insights into plant cell wall degradation from the genome sequence of the soil bacterium Cellvibrio japonicus.</title>
        <authorList>
            <person name="Deboy R.T."/>
            <person name="Mongodin E.F."/>
            <person name="Fouts D.E."/>
            <person name="Tailford L.E."/>
            <person name="Khouri H."/>
            <person name="Emerson J.B."/>
            <person name="Mohamoud Y."/>
            <person name="Watkins K."/>
            <person name="Henrissat B."/>
            <person name="Gilbert H.J."/>
            <person name="Nelson K.E."/>
        </authorList>
    </citation>
    <scope>NUCLEOTIDE SEQUENCE [LARGE SCALE GENOMIC DNA]</scope>
    <source>
        <strain evidence="2 3">Ueda107</strain>
    </source>
</reference>
<dbReference type="Proteomes" id="UP000001036">
    <property type="component" value="Chromosome"/>
</dbReference>
<dbReference type="KEGG" id="cja:CJA_0539"/>
<proteinExistence type="predicted"/>
<keyword evidence="1" id="KW-0472">Membrane</keyword>